<sequence length="69" mass="7766">MSTEDGERSGRPKEIEATISERCLVSEREKKDITPQRQASSVLGLYLNERITKSADIEIKKNRSTVAKS</sequence>
<proteinExistence type="predicted"/>
<dbReference type="AlphaFoldDB" id="A0A834MG00"/>
<gene>
    <name evidence="1" type="ORF">GWI33_008391</name>
</gene>
<reference evidence="1" key="1">
    <citation type="submission" date="2020-08" db="EMBL/GenBank/DDBJ databases">
        <title>Genome sequencing and assembly of the red palm weevil Rhynchophorus ferrugineus.</title>
        <authorList>
            <person name="Dias G.B."/>
            <person name="Bergman C.M."/>
            <person name="Manee M."/>
        </authorList>
    </citation>
    <scope>NUCLEOTIDE SEQUENCE</scope>
    <source>
        <strain evidence="1">AA-2017</strain>
        <tissue evidence="1">Whole larva</tissue>
    </source>
</reference>
<dbReference type="EMBL" id="JAACXV010000399">
    <property type="protein sequence ID" value="KAF7278490.1"/>
    <property type="molecule type" value="Genomic_DNA"/>
</dbReference>
<keyword evidence="2" id="KW-1185">Reference proteome</keyword>
<accession>A0A834MG00</accession>
<protein>
    <submittedName>
        <fullName evidence="1">Uncharacterized protein</fullName>
    </submittedName>
</protein>
<comment type="caution">
    <text evidence="1">The sequence shown here is derived from an EMBL/GenBank/DDBJ whole genome shotgun (WGS) entry which is preliminary data.</text>
</comment>
<name>A0A834MG00_RHYFE</name>
<organism evidence="1 2">
    <name type="scientific">Rhynchophorus ferrugineus</name>
    <name type="common">Red palm weevil</name>
    <name type="synonym">Curculio ferrugineus</name>
    <dbReference type="NCBI Taxonomy" id="354439"/>
    <lineage>
        <taxon>Eukaryota</taxon>
        <taxon>Metazoa</taxon>
        <taxon>Ecdysozoa</taxon>
        <taxon>Arthropoda</taxon>
        <taxon>Hexapoda</taxon>
        <taxon>Insecta</taxon>
        <taxon>Pterygota</taxon>
        <taxon>Neoptera</taxon>
        <taxon>Endopterygota</taxon>
        <taxon>Coleoptera</taxon>
        <taxon>Polyphaga</taxon>
        <taxon>Cucujiformia</taxon>
        <taxon>Curculionidae</taxon>
        <taxon>Dryophthorinae</taxon>
        <taxon>Rhynchophorus</taxon>
    </lineage>
</organism>
<dbReference type="Proteomes" id="UP000625711">
    <property type="component" value="Unassembled WGS sequence"/>
</dbReference>
<evidence type="ECO:0000313" key="1">
    <source>
        <dbReference type="EMBL" id="KAF7278490.1"/>
    </source>
</evidence>
<evidence type="ECO:0000313" key="2">
    <source>
        <dbReference type="Proteomes" id="UP000625711"/>
    </source>
</evidence>